<evidence type="ECO:0000313" key="8">
    <source>
        <dbReference type="Proteomes" id="UP000021816"/>
    </source>
</evidence>
<evidence type="ECO:0000313" key="7">
    <source>
        <dbReference type="EMBL" id="EXI82615.1"/>
    </source>
</evidence>
<feature type="domain" description="Core-binding (CB)" evidence="6">
    <location>
        <begin position="59"/>
        <end position="150"/>
    </location>
</feature>
<sequence>MSDAIPSKTVRRISRRRQQEPASPGRSSQQQPARPQGWAGKTPQEILARYQPGTAPPLKVLEILIQLFNTQHTALEKTVSHKTRQERAQFLQRFFRDLKQKAGFKTVPDPRNLGQKHIHAMVQVWQQAHLAPATIQTYLSFLRGLAMWMGKHGFVRKPNHYGLSLEEYQRHESAQRDKSWSAQNIDAEAVIAEVCKFDIRVGASLRLMSALGLRRKESVQFRPFQHVMPFSETGLPENQQQADRYAWVKGKGGRVRWIPLDSPAHLAALEFAQGVVDSRDAHMGDPRRDLKRNLRRLDYVLEKFGITLRKRGATGHGLRHEVLNDAYEDVAGVPSPVRGGGPVSPKLDRAARLAVSQLAGHARARAADAYCGKSVGGRSGAPGTPPPRVHGADTDDSPAT</sequence>
<dbReference type="InterPro" id="IPR013762">
    <property type="entry name" value="Integrase-like_cat_sf"/>
</dbReference>
<dbReference type="Gene3D" id="1.10.150.130">
    <property type="match status" value="1"/>
</dbReference>
<dbReference type="InterPro" id="IPR024456">
    <property type="entry name" value="Integrase_catalytic_putative"/>
</dbReference>
<evidence type="ECO:0000259" key="6">
    <source>
        <dbReference type="PROSITE" id="PS51900"/>
    </source>
</evidence>
<dbReference type="STRING" id="1454003.AW10_00401"/>
<dbReference type="InterPro" id="IPR011010">
    <property type="entry name" value="DNA_brk_join_enz"/>
</dbReference>
<evidence type="ECO:0000256" key="3">
    <source>
        <dbReference type="ARBA" id="ARBA00023172"/>
    </source>
</evidence>
<dbReference type="Gene3D" id="1.10.443.10">
    <property type="entry name" value="Intergrase catalytic core"/>
    <property type="match status" value="1"/>
</dbReference>
<evidence type="ECO:0000256" key="2">
    <source>
        <dbReference type="ARBA" id="ARBA00023125"/>
    </source>
</evidence>
<feature type="region of interest" description="Disordered" evidence="5">
    <location>
        <begin position="373"/>
        <end position="400"/>
    </location>
</feature>
<dbReference type="GO" id="GO:0006310">
    <property type="term" value="P:DNA recombination"/>
    <property type="evidence" value="ECO:0007669"/>
    <property type="project" value="UniProtKB-KW"/>
</dbReference>
<dbReference type="InterPro" id="IPR024457">
    <property type="entry name" value="Putative_integrase_N"/>
</dbReference>
<gene>
    <name evidence="7" type="ORF">AW10_00401</name>
</gene>
<keyword evidence="3" id="KW-0233">DNA recombination</keyword>
<dbReference type="Proteomes" id="UP000021816">
    <property type="component" value="Unassembled WGS sequence"/>
</dbReference>
<dbReference type="InterPro" id="IPR044068">
    <property type="entry name" value="CB"/>
</dbReference>
<dbReference type="GO" id="GO:0003677">
    <property type="term" value="F:DNA binding"/>
    <property type="evidence" value="ECO:0007669"/>
    <property type="project" value="UniProtKB-UniRule"/>
</dbReference>
<name>A0A011Q0B1_9PROT</name>
<dbReference type="Pfam" id="PF12835">
    <property type="entry name" value="Integrase_1"/>
    <property type="match status" value="1"/>
</dbReference>
<protein>
    <submittedName>
        <fullName evidence="7">Site-specific tyrosine recombinase XerC</fullName>
    </submittedName>
</protein>
<keyword evidence="1" id="KW-0229">DNA integration</keyword>
<proteinExistence type="predicted"/>
<organism evidence="7 8">
    <name type="scientific">Candidatus Accumulibacter appositus</name>
    <dbReference type="NCBI Taxonomy" id="1454003"/>
    <lineage>
        <taxon>Bacteria</taxon>
        <taxon>Pseudomonadati</taxon>
        <taxon>Pseudomonadota</taxon>
        <taxon>Betaproteobacteria</taxon>
        <taxon>Candidatus Accumulibacter</taxon>
    </lineage>
</organism>
<feature type="region of interest" description="Disordered" evidence="5">
    <location>
        <begin position="1"/>
        <end position="40"/>
    </location>
</feature>
<comment type="caution">
    <text evidence="7">The sequence shown here is derived from an EMBL/GenBank/DDBJ whole genome shotgun (WGS) entry which is preliminary data.</text>
</comment>
<accession>A0A011Q0B1</accession>
<reference evidence="7 8" key="1">
    <citation type="submission" date="2014-02" db="EMBL/GenBank/DDBJ databases">
        <title>Expanding our view of genomic diversity in Candidatus Accumulibacter clades.</title>
        <authorList>
            <person name="Skennerton C.T."/>
            <person name="Barr J.J."/>
            <person name="Slater F.R."/>
            <person name="Bond P.L."/>
            <person name="Tyson G.W."/>
        </authorList>
    </citation>
    <scope>NUCLEOTIDE SEQUENCE [LARGE SCALE GENOMIC DNA]</scope>
    <source>
        <strain evidence="8">BA-92</strain>
    </source>
</reference>
<dbReference type="SUPFAM" id="SSF56349">
    <property type="entry name" value="DNA breaking-rejoining enzymes"/>
    <property type="match status" value="1"/>
</dbReference>
<dbReference type="Pfam" id="PF12834">
    <property type="entry name" value="Phage_int_SAM_2"/>
    <property type="match status" value="1"/>
</dbReference>
<evidence type="ECO:0000256" key="5">
    <source>
        <dbReference type="SAM" id="MobiDB-lite"/>
    </source>
</evidence>
<dbReference type="InterPro" id="IPR010998">
    <property type="entry name" value="Integrase_recombinase_N"/>
</dbReference>
<keyword evidence="2 4" id="KW-0238">DNA-binding</keyword>
<dbReference type="PROSITE" id="PS51900">
    <property type="entry name" value="CB"/>
    <property type="match status" value="1"/>
</dbReference>
<dbReference type="EMBL" id="JEMX01000010">
    <property type="protein sequence ID" value="EXI82615.1"/>
    <property type="molecule type" value="Genomic_DNA"/>
</dbReference>
<evidence type="ECO:0000256" key="4">
    <source>
        <dbReference type="PROSITE-ProRule" id="PRU01248"/>
    </source>
</evidence>
<dbReference type="PATRIC" id="fig|1454003.3.peg.411"/>
<dbReference type="AlphaFoldDB" id="A0A011Q0B1"/>
<dbReference type="GO" id="GO:0015074">
    <property type="term" value="P:DNA integration"/>
    <property type="evidence" value="ECO:0007669"/>
    <property type="project" value="UniProtKB-KW"/>
</dbReference>
<evidence type="ECO:0000256" key="1">
    <source>
        <dbReference type="ARBA" id="ARBA00022908"/>
    </source>
</evidence>